<feature type="region of interest" description="Disordered" evidence="1">
    <location>
        <begin position="1"/>
        <end position="22"/>
    </location>
</feature>
<proteinExistence type="predicted"/>
<dbReference type="Proteomes" id="UP000246991">
    <property type="component" value="Unassembled WGS sequence"/>
</dbReference>
<sequence length="75" mass="8347">MRQAPIPITPEPIRQGQEDTTMSIVNPSPFTIPAPMVPSKFVAESENRAKRHMTEFQSFSLPTGTRSPKIGPRRA</sequence>
<dbReference type="AlphaFoldDB" id="A0A317T2B7"/>
<reference evidence="2 3" key="1">
    <citation type="submission" date="2018-03" db="EMBL/GenBank/DDBJ databases">
        <title>Genomes of Pezizomycetes fungi and the evolution of truffles.</title>
        <authorList>
            <person name="Murat C."/>
            <person name="Payen T."/>
            <person name="Noel B."/>
            <person name="Kuo A."/>
            <person name="Martin F.M."/>
        </authorList>
    </citation>
    <scope>NUCLEOTIDE SEQUENCE [LARGE SCALE GENOMIC DNA]</scope>
    <source>
        <strain evidence="2">091103-1</strain>
    </source>
</reference>
<evidence type="ECO:0000313" key="2">
    <source>
        <dbReference type="EMBL" id="PWW79561.1"/>
    </source>
</evidence>
<organism evidence="2 3">
    <name type="scientific">Tuber magnatum</name>
    <name type="common">white Piedmont truffle</name>
    <dbReference type="NCBI Taxonomy" id="42249"/>
    <lineage>
        <taxon>Eukaryota</taxon>
        <taxon>Fungi</taxon>
        <taxon>Dikarya</taxon>
        <taxon>Ascomycota</taxon>
        <taxon>Pezizomycotina</taxon>
        <taxon>Pezizomycetes</taxon>
        <taxon>Pezizales</taxon>
        <taxon>Tuberaceae</taxon>
        <taxon>Tuber</taxon>
    </lineage>
</organism>
<dbReference type="OrthoDB" id="5410359at2759"/>
<evidence type="ECO:0000313" key="3">
    <source>
        <dbReference type="Proteomes" id="UP000246991"/>
    </source>
</evidence>
<feature type="region of interest" description="Disordered" evidence="1">
    <location>
        <begin position="46"/>
        <end position="75"/>
    </location>
</feature>
<accession>A0A317T2B7</accession>
<keyword evidence="3" id="KW-1185">Reference proteome</keyword>
<comment type="caution">
    <text evidence="2">The sequence shown here is derived from an EMBL/GenBank/DDBJ whole genome shotgun (WGS) entry which is preliminary data.</text>
</comment>
<protein>
    <submittedName>
        <fullName evidence="2">Uncharacterized protein</fullName>
    </submittedName>
</protein>
<evidence type="ECO:0000256" key="1">
    <source>
        <dbReference type="SAM" id="MobiDB-lite"/>
    </source>
</evidence>
<name>A0A317T2B7_9PEZI</name>
<gene>
    <name evidence="2" type="ORF">C7212DRAFT_310528</name>
</gene>
<feature type="non-terminal residue" evidence="2">
    <location>
        <position position="75"/>
    </location>
</feature>
<dbReference type="EMBL" id="PYWC01000007">
    <property type="protein sequence ID" value="PWW79561.1"/>
    <property type="molecule type" value="Genomic_DNA"/>
</dbReference>
<feature type="compositionally biased region" description="Polar residues" evidence="1">
    <location>
        <begin position="55"/>
        <end position="66"/>
    </location>
</feature>